<evidence type="ECO:0000313" key="1">
    <source>
        <dbReference type="EMBL" id="KAK0735361.1"/>
    </source>
</evidence>
<reference evidence="1" key="1">
    <citation type="submission" date="2023-06" db="EMBL/GenBank/DDBJ databases">
        <title>Genome-scale phylogeny and comparative genomics of the fungal order Sordariales.</title>
        <authorList>
            <consortium name="Lawrence Berkeley National Laboratory"/>
            <person name="Hensen N."/>
            <person name="Bonometti L."/>
            <person name="Westerberg I."/>
            <person name="Brannstrom I.O."/>
            <person name="Guillou S."/>
            <person name="Cros-Aarteil S."/>
            <person name="Calhoun S."/>
            <person name="Haridas S."/>
            <person name="Kuo A."/>
            <person name="Mondo S."/>
            <person name="Pangilinan J."/>
            <person name="Riley R."/>
            <person name="Labutti K."/>
            <person name="Andreopoulos B."/>
            <person name="Lipzen A."/>
            <person name="Chen C."/>
            <person name="Yanf M."/>
            <person name="Daum C."/>
            <person name="Ng V."/>
            <person name="Clum A."/>
            <person name="Steindorff A."/>
            <person name="Ohm R."/>
            <person name="Martin F."/>
            <person name="Silar P."/>
            <person name="Natvig D."/>
            <person name="Lalanne C."/>
            <person name="Gautier V."/>
            <person name="Ament-Velasquez S.L."/>
            <person name="Kruys A."/>
            <person name="Hutchinson M.I."/>
            <person name="Powell A.J."/>
            <person name="Barry K."/>
            <person name="Miller A.N."/>
            <person name="Grigoriev I.V."/>
            <person name="Debuchy R."/>
            <person name="Gladieux P."/>
            <person name="Thoren M.H."/>
            <person name="Johannesson H."/>
        </authorList>
    </citation>
    <scope>NUCLEOTIDE SEQUENCE</scope>
    <source>
        <strain evidence="1">CBS 540.89</strain>
    </source>
</reference>
<sequence length="297" mass="32908">MKLFHEYECASAPGPDSCVQCISRFLENLSRGDLVLRDFSCEKYAVCGLQHPGFSGRTLGFDRCSGDMCFADIGKPCESIPLIMRGDAFDLQALVIFAHYCEGILPPFRKDLVKHVRDLLASFLLAVQETRAFERGSPDIFVGHVYQRRKLNAIQFPFPAKRINAEDLAAWESRKALRLLPGDAGFHGWRRAKVSLRDNLSELLCKPEIENLNISWGDYEGDDHEETIKAFLDAKYPPIMMGSRITESLALVSAGGTSTGGGAQFTGLGPGEKMGHSETSGTYLGYICREERQMAVA</sequence>
<dbReference type="Proteomes" id="UP001172159">
    <property type="component" value="Unassembled WGS sequence"/>
</dbReference>
<keyword evidence="2" id="KW-1185">Reference proteome</keyword>
<dbReference type="EMBL" id="JAUKTV010000007">
    <property type="protein sequence ID" value="KAK0735361.1"/>
    <property type="molecule type" value="Genomic_DNA"/>
</dbReference>
<comment type="caution">
    <text evidence="1">The sequence shown here is derived from an EMBL/GenBank/DDBJ whole genome shotgun (WGS) entry which is preliminary data.</text>
</comment>
<accession>A0AA40BJH1</accession>
<dbReference type="AlphaFoldDB" id="A0AA40BJH1"/>
<name>A0AA40BJH1_9PEZI</name>
<organism evidence="1 2">
    <name type="scientific">Apiosordaria backusii</name>
    <dbReference type="NCBI Taxonomy" id="314023"/>
    <lineage>
        <taxon>Eukaryota</taxon>
        <taxon>Fungi</taxon>
        <taxon>Dikarya</taxon>
        <taxon>Ascomycota</taxon>
        <taxon>Pezizomycotina</taxon>
        <taxon>Sordariomycetes</taxon>
        <taxon>Sordariomycetidae</taxon>
        <taxon>Sordariales</taxon>
        <taxon>Lasiosphaeriaceae</taxon>
        <taxon>Apiosordaria</taxon>
    </lineage>
</organism>
<gene>
    <name evidence="1" type="ORF">B0T21DRAFT_348862</name>
</gene>
<proteinExistence type="predicted"/>
<protein>
    <submittedName>
        <fullName evidence="1">Uncharacterized protein</fullName>
    </submittedName>
</protein>
<evidence type="ECO:0000313" key="2">
    <source>
        <dbReference type="Proteomes" id="UP001172159"/>
    </source>
</evidence>